<dbReference type="GO" id="GO:0016616">
    <property type="term" value="F:oxidoreductase activity, acting on the CH-OH group of donors, NAD or NADP as acceptor"/>
    <property type="evidence" value="ECO:0007669"/>
    <property type="project" value="UniProtKB-ARBA"/>
</dbReference>
<dbReference type="PANTHER" id="PTHR42760:SF40">
    <property type="entry name" value="3-OXOACYL-[ACYL-CARRIER-PROTEIN] REDUCTASE, CHLOROPLASTIC"/>
    <property type="match status" value="1"/>
</dbReference>
<dbReference type="PANTHER" id="PTHR42760">
    <property type="entry name" value="SHORT-CHAIN DEHYDROGENASES/REDUCTASES FAMILY MEMBER"/>
    <property type="match status" value="1"/>
</dbReference>
<evidence type="ECO:0000259" key="3">
    <source>
        <dbReference type="SMART" id="SM00822"/>
    </source>
</evidence>
<dbReference type="FunFam" id="3.40.50.720:FF:000173">
    <property type="entry name" value="3-oxoacyl-[acyl-carrier protein] reductase"/>
    <property type="match status" value="1"/>
</dbReference>
<dbReference type="SUPFAM" id="SSF51735">
    <property type="entry name" value="NAD(P)-binding Rossmann-fold domains"/>
    <property type="match status" value="1"/>
</dbReference>
<organism evidence="4 5">
    <name type="scientific">Micromonospora inositola</name>
    <dbReference type="NCBI Taxonomy" id="47865"/>
    <lineage>
        <taxon>Bacteria</taxon>
        <taxon>Bacillati</taxon>
        <taxon>Actinomycetota</taxon>
        <taxon>Actinomycetes</taxon>
        <taxon>Micromonosporales</taxon>
        <taxon>Micromonosporaceae</taxon>
        <taxon>Micromonospora</taxon>
    </lineage>
</organism>
<dbReference type="AlphaFoldDB" id="A0A1C5JNF7"/>
<dbReference type="PROSITE" id="PS00061">
    <property type="entry name" value="ADH_SHORT"/>
    <property type="match status" value="1"/>
</dbReference>
<dbReference type="InterPro" id="IPR020904">
    <property type="entry name" value="Sc_DH/Rdtase_CS"/>
</dbReference>
<reference evidence="5" key="1">
    <citation type="submission" date="2016-06" db="EMBL/GenBank/DDBJ databases">
        <authorList>
            <person name="Varghese N."/>
            <person name="Submissions Spin"/>
        </authorList>
    </citation>
    <scope>NUCLEOTIDE SEQUENCE [LARGE SCALE GENOMIC DNA]</scope>
    <source>
        <strain evidence="5">DSM 43819</strain>
    </source>
</reference>
<dbReference type="EMBL" id="LT607754">
    <property type="protein sequence ID" value="SCG72013.1"/>
    <property type="molecule type" value="Genomic_DNA"/>
</dbReference>
<dbReference type="InterPro" id="IPR036291">
    <property type="entry name" value="NAD(P)-bd_dom_sf"/>
</dbReference>
<accession>A0A1C5JNF7</accession>
<proteinExistence type="inferred from homology"/>
<dbReference type="PRINTS" id="PR00081">
    <property type="entry name" value="GDHRDH"/>
</dbReference>
<dbReference type="OrthoDB" id="9804774at2"/>
<dbReference type="GO" id="GO:0030497">
    <property type="term" value="P:fatty acid elongation"/>
    <property type="evidence" value="ECO:0007669"/>
    <property type="project" value="TreeGrafter"/>
</dbReference>
<name>A0A1C5JNF7_9ACTN</name>
<evidence type="ECO:0000256" key="2">
    <source>
        <dbReference type="ARBA" id="ARBA00023002"/>
    </source>
</evidence>
<feature type="domain" description="Ketoreductase" evidence="3">
    <location>
        <begin position="18"/>
        <end position="198"/>
    </location>
</feature>
<dbReference type="Gene3D" id="3.40.50.720">
    <property type="entry name" value="NAD(P)-binding Rossmann-like Domain"/>
    <property type="match status" value="1"/>
</dbReference>
<evidence type="ECO:0000256" key="1">
    <source>
        <dbReference type="ARBA" id="ARBA00006484"/>
    </source>
</evidence>
<dbReference type="Pfam" id="PF13561">
    <property type="entry name" value="adh_short_C2"/>
    <property type="match status" value="1"/>
</dbReference>
<dbReference type="InterPro" id="IPR002347">
    <property type="entry name" value="SDR_fam"/>
</dbReference>
<dbReference type="PRINTS" id="PR00080">
    <property type="entry name" value="SDRFAMILY"/>
</dbReference>
<evidence type="ECO:0000313" key="5">
    <source>
        <dbReference type="Proteomes" id="UP000198221"/>
    </source>
</evidence>
<dbReference type="SMART" id="SM00822">
    <property type="entry name" value="PKS_KR"/>
    <property type="match status" value="1"/>
</dbReference>
<gene>
    <name evidence="4" type="ORF">GA0070613_5008</name>
</gene>
<protein>
    <submittedName>
        <fullName evidence="4">3-oxoacyl-[acyl-carrier protein] reductase</fullName>
    </submittedName>
</protein>
<keyword evidence="2" id="KW-0560">Oxidoreductase</keyword>
<sequence>MTVLETGASSPSPMLAGKIAVVTGGTRGIGAAIVEVYAEAGATVVYTGRQVPRPEPTGHPTPQPIAHPCDLADEGSISALFDFVHERFGGADVLVNNAAIHDNAAAHKMSSEQFRRVVDTDLVGTFLCSKLAALQMREHGRGGAIVNITSIASVTANAGQVNYVAAKAGVEAMTKVMARENARRGIRVNAIRPGLIHTDMTADMPEQLWAQKVATTPMGRPGDAHEVARAALFLASPHASYVTGVVLDVSGGRGM</sequence>
<dbReference type="RefSeq" id="WP_089014452.1">
    <property type="nucleotide sequence ID" value="NZ_LT607754.1"/>
</dbReference>
<dbReference type="InterPro" id="IPR057326">
    <property type="entry name" value="KR_dom"/>
</dbReference>
<keyword evidence="5" id="KW-1185">Reference proteome</keyword>
<dbReference type="Proteomes" id="UP000198221">
    <property type="component" value="Chromosome I"/>
</dbReference>
<evidence type="ECO:0000313" key="4">
    <source>
        <dbReference type="EMBL" id="SCG72013.1"/>
    </source>
</evidence>
<comment type="similarity">
    <text evidence="1">Belongs to the short-chain dehydrogenases/reductases (SDR) family.</text>
</comment>